<feature type="compositionally biased region" description="Basic and acidic residues" evidence="1">
    <location>
        <begin position="1"/>
        <end position="10"/>
    </location>
</feature>
<organism evidence="2 3">
    <name type="scientific">Sphaerisporangium rufum</name>
    <dbReference type="NCBI Taxonomy" id="1381558"/>
    <lineage>
        <taxon>Bacteria</taxon>
        <taxon>Bacillati</taxon>
        <taxon>Actinomycetota</taxon>
        <taxon>Actinomycetes</taxon>
        <taxon>Streptosporangiales</taxon>
        <taxon>Streptosporangiaceae</taxon>
        <taxon>Sphaerisporangium</taxon>
    </lineage>
</organism>
<evidence type="ECO:0000313" key="2">
    <source>
        <dbReference type="EMBL" id="GII77570.1"/>
    </source>
</evidence>
<keyword evidence="3" id="KW-1185">Reference proteome</keyword>
<evidence type="ECO:0000256" key="1">
    <source>
        <dbReference type="SAM" id="MobiDB-lite"/>
    </source>
</evidence>
<reference evidence="2" key="1">
    <citation type="submission" date="2021-01" db="EMBL/GenBank/DDBJ databases">
        <title>Whole genome shotgun sequence of Sphaerisporangium rufum NBRC 109079.</title>
        <authorList>
            <person name="Komaki H."/>
            <person name="Tamura T."/>
        </authorList>
    </citation>
    <scope>NUCLEOTIDE SEQUENCE</scope>
    <source>
        <strain evidence="2">NBRC 109079</strain>
    </source>
</reference>
<dbReference type="Proteomes" id="UP000655287">
    <property type="component" value="Unassembled WGS sequence"/>
</dbReference>
<dbReference type="NCBIfam" id="TIGR03544">
    <property type="entry name" value="DivI1A_domain"/>
    <property type="match status" value="1"/>
</dbReference>
<protein>
    <recommendedName>
        <fullName evidence="4">DivIVA domain-containing protein</fullName>
    </recommendedName>
</protein>
<evidence type="ECO:0000313" key="3">
    <source>
        <dbReference type="Proteomes" id="UP000655287"/>
    </source>
</evidence>
<dbReference type="AlphaFoldDB" id="A0A919R5H6"/>
<feature type="region of interest" description="Disordered" evidence="1">
    <location>
        <begin position="1"/>
        <end position="21"/>
    </location>
</feature>
<proteinExistence type="predicted"/>
<dbReference type="Gene3D" id="6.10.250.660">
    <property type="match status" value="1"/>
</dbReference>
<evidence type="ECO:0008006" key="4">
    <source>
        <dbReference type="Google" id="ProtNLM"/>
    </source>
</evidence>
<sequence>MVDRMDHAHGPEAANLPSGPPPAFEFDVVLGGYDHHAVHHLIHRVEKTFAGTADDQERVTADFIRGVTFKRKVRGYDRHQVDDALEECARLLEG</sequence>
<accession>A0A919R5H6</accession>
<comment type="caution">
    <text evidence="2">The sequence shown here is derived from an EMBL/GenBank/DDBJ whole genome shotgun (WGS) entry which is preliminary data.</text>
</comment>
<gene>
    <name evidence="2" type="ORF">Sru01_25520</name>
</gene>
<dbReference type="EMBL" id="BOOU01000036">
    <property type="protein sequence ID" value="GII77570.1"/>
    <property type="molecule type" value="Genomic_DNA"/>
</dbReference>
<name>A0A919R5H6_9ACTN</name>
<dbReference type="InterPro" id="IPR019933">
    <property type="entry name" value="DivIVA_domain"/>
</dbReference>